<dbReference type="AlphaFoldDB" id="A0A1T5N7X1"/>
<dbReference type="STRING" id="393003.SAMN05660461_0613"/>
<evidence type="ECO:0000259" key="7">
    <source>
        <dbReference type="Pfam" id="PF06271"/>
    </source>
</evidence>
<sequence length="157" mass="17366">MELQTQESIFTDETSLEMAGHGRRLANYVIDLISFYIVLIAVTVPITIVYPDLLDYADSPGGNLLDRLFAMLAYGIYMGVVEAVFKGKSLGKLITGTRAVNEDGTEISAKTAFLRGLSRAVPFNAFSAFGAWCHPWHDRWTDTYVVDVKKSILPLGK</sequence>
<evidence type="ECO:0000256" key="3">
    <source>
        <dbReference type="ARBA" id="ARBA00022692"/>
    </source>
</evidence>
<keyword evidence="5 6" id="KW-0472">Membrane</keyword>
<keyword evidence="4 6" id="KW-1133">Transmembrane helix</keyword>
<proteinExistence type="predicted"/>
<keyword evidence="2" id="KW-1003">Cell membrane</keyword>
<evidence type="ECO:0000256" key="2">
    <source>
        <dbReference type="ARBA" id="ARBA00022475"/>
    </source>
</evidence>
<organism evidence="8 9">
    <name type="scientific">Chitinophaga ginsengisegetis</name>
    <dbReference type="NCBI Taxonomy" id="393003"/>
    <lineage>
        <taxon>Bacteria</taxon>
        <taxon>Pseudomonadati</taxon>
        <taxon>Bacteroidota</taxon>
        <taxon>Chitinophagia</taxon>
        <taxon>Chitinophagales</taxon>
        <taxon>Chitinophagaceae</taxon>
        <taxon>Chitinophaga</taxon>
    </lineage>
</organism>
<evidence type="ECO:0000256" key="5">
    <source>
        <dbReference type="ARBA" id="ARBA00023136"/>
    </source>
</evidence>
<dbReference type="InterPro" id="IPR051791">
    <property type="entry name" value="Pra-immunoreactive"/>
</dbReference>
<accession>A0A1T5N7X1</accession>
<name>A0A1T5N7X1_9BACT</name>
<evidence type="ECO:0000256" key="1">
    <source>
        <dbReference type="ARBA" id="ARBA00004651"/>
    </source>
</evidence>
<feature type="transmembrane region" description="Helical" evidence="6">
    <location>
        <begin position="25"/>
        <end position="48"/>
    </location>
</feature>
<comment type="subcellular location">
    <subcellularLocation>
        <location evidence="1">Cell membrane</location>
        <topology evidence="1">Multi-pass membrane protein</topology>
    </subcellularLocation>
</comment>
<evidence type="ECO:0000313" key="9">
    <source>
        <dbReference type="Proteomes" id="UP000190166"/>
    </source>
</evidence>
<protein>
    <submittedName>
        <fullName evidence="8">Uncharacterized membrane protein YckC, RDD family</fullName>
    </submittedName>
</protein>
<evidence type="ECO:0000313" key="8">
    <source>
        <dbReference type="EMBL" id="SKC96138.1"/>
    </source>
</evidence>
<keyword evidence="9" id="KW-1185">Reference proteome</keyword>
<evidence type="ECO:0000256" key="4">
    <source>
        <dbReference type="ARBA" id="ARBA00022989"/>
    </source>
</evidence>
<dbReference type="EMBL" id="FUZZ01000001">
    <property type="protein sequence ID" value="SKC96138.1"/>
    <property type="molecule type" value="Genomic_DNA"/>
</dbReference>
<dbReference type="PANTHER" id="PTHR36115:SF4">
    <property type="entry name" value="MEMBRANE PROTEIN"/>
    <property type="match status" value="1"/>
</dbReference>
<evidence type="ECO:0000256" key="6">
    <source>
        <dbReference type="SAM" id="Phobius"/>
    </source>
</evidence>
<dbReference type="Proteomes" id="UP000190166">
    <property type="component" value="Unassembled WGS sequence"/>
</dbReference>
<dbReference type="GO" id="GO:0005886">
    <property type="term" value="C:plasma membrane"/>
    <property type="evidence" value="ECO:0007669"/>
    <property type="project" value="UniProtKB-SubCell"/>
</dbReference>
<reference evidence="8 9" key="1">
    <citation type="submission" date="2017-02" db="EMBL/GenBank/DDBJ databases">
        <authorList>
            <person name="Peterson S.W."/>
        </authorList>
    </citation>
    <scope>NUCLEOTIDE SEQUENCE [LARGE SCALE GENOMIC DNA]</scope>
    <source>
        <strain evidence="8 9">DSM 18108</strain>
    </source>
</reference>
<feature type="domain" description="RDD" evidence="7">
    <location>
        <begin position="19"/>
        <end position="129"/>
    </location>
</feature>
<gene>
    <name evidence="8" type="ORF">SAMN05660461_0613</name>
</gene>
<keyword evidence="3 6" id="KW-0812">Transmembrane</keyword>
<dbReference type="Pfam" id="PF06271">
    <property type="entry name" value="RDD"/>
    <property type="match status" value="1"/>
</dbReference>
<dbReference type="InterPro" id="IPR010432">
    <property type="entry name" value="RDD"/>
</dbReference>
<feature type="transmembrane region" description="Helical" evidence="6">
    <location>
        <begin position="68"/>
        <end position="85"/>
    </location>
</feature>
<dbReference type="PANTHER" id="PTHR36115">
    <property type="entry name" value="PROLINE-RICH ANTIGEN HOMOLOG-RELATED"/>
    <property type="match status" value="1"/>
</dbReference>
<dbReference type="RefSeq" id="WP_079467934.1">
    <property type="nucleotide sequence ID" value="NZ_FUZZ01000001.1"/>
</dbReference>